<sequence>MNEPLYTPEQVAKRNAATDKHVRRWLAELPSTEKLEFLKQLWPLNFRFTLLLVQGARLSRQESESLLVHWLRHGNHNGAQELIKRLEPVLGEKRFWRVVAQEELSPAMYDFINYHSHGRLDAERS</sequence>
<protein>
    <recommendedName>
        <fullName evidence="2">RxLR effector protein</fullName>
    </recommendedName>
</protein>
<dbReference type="EMBL" id="CP158373">
    <property type="protein sequence ID" value="XBY65655.1"/>
    <property type="molecule type" value="Genomic_DNA"/>
</dbReference>
<dbReference type="RefSeq" id="WP_148304236.1">
    <property type="nucleotide sequence ID" value="NZ_CP158373.1"/>
</dbReference>
<organism evidence="1">
    <name type="scientific">Pseudomonas solani</name>
    <dbReference type="NCBI Taxonomy" id="2731552"/>
    <lineage>
        <taxon>Bacteria</taxon>
        <taxon>Pseudomonadati</taxon>
        <taxon>Pseudomonadota</taxon>
        <taxon>Gammaproteobacteria</taxon>
        <taxon>Pseudomonadales</taxon>
        <taxon>Pseudomonadaceae</taxon>
        <taxon>Pseudomonas</taxon>
    </lineage>
</organism>
<gene>
    <name evidence="1" type="ORF">ABS648_07780</name>
</gene>
<name>A0AAU7Y6X1_9PSED</name>
<evidence type="ECO:0008006" key="2">
    <source>
        <dbReference type="Google" id="ProtNLM"/>
    </source>
</evidence>
<evidence type="ECO:0000313" key="1">
    <source>
        <dbReference type="EMBL" id="XBY65655.1"/>
    </source>
</evidence>
<reference evidence="1" key="1">
    <citation type="submission" date="2023-08" db="EMBL/GenBank/DDBJ databases">
        <title>Increased levels of nutrients transform a symbiont into a lethal pathobiont.</title>
        <authorList>
            <person name="Lachnit T."/>
            <person name="Ulrich L."/>
            <person name="Willmer F.M."/>
            <person name="Hasenbein T."/>
            <person name="Steiner L.X."/>
            <person name="Wolters M."/>
            <person name="Herbst E.M."/>
            <person name="Deines P."/>
        </authorList>
    </citation>
    <scope>NUCLEOTIDE SEQUENCE</scope>
    <source>
        <strain evidence="1">T3</strain>
    </source>
</reference>
<dbReference type="AlphaFoldDB" id="A0AAU7Y6X1"/>
<proteinExistence type="predicted"/>
<accession>A0AAU7Y6X1</accession>